<dbReference type="Gene3D" id="1.10.10.10">
    <property type="entry name" value="Winged helix-like DNA-binding domain superfamily/Winged helix DNA-binding domain"/>
    <property type="match status" value="1"/>
</dbReference>
<dbReference type="EMBL" id="AUZY01010997">
    <property type="protein sequence ID" value="EQD36401.1"/>
    <property type="molecule type" value="Genomic_DNA"/>
</dbReference>
<gene>
    <name evidence="5" type="ORF">B1B_16529</name>
</gene>
<dbReference type="GO" id="GO:0003677">
    <property type="term" value="F:DNA binding"/>
    <property type="evidence" value="ECO:0007669"/>
    <property type="project" value="UniProtKB-KW"/>
</dbReference>
<evidence type="ECO:0000313" key="5">
    <source>
        <dbReference type="EMBL" id="EQD36401.1"/>
    </source>
</evidence>
<dbReference type="InterPro" id="IPR036390">
    <property type="entry name" value="WH_DNA-bd_sf"/>
</dbReference>
<dbReference type="SUPFAM" id="SSF46785">
    <property type="entry name" value="Winged helix' DNA-binding domain"/>
    <property type="match status" value="1"/>
</dbReference>
<comment type="caution">
    <text evidence="5">The sequence shown here is derived from an EMBL/GenBank/DDBJ whole genome shotgun (WGS) entry which is preliminary data.</text>
</comment>
<dbReference type="PANTHER" id="PTHR42756">
    <property type="entry name" value="TRANSCRIPTIONAL REGULATOR, MARR"/>
    <property type="match status" value="1"/>
</dbReference>
<dbReference type="SMART" id="SM00347">
    <property type="entry name" value="HTH_MARR"/>
    <property type="match status" value="1"/>
</dbReference>
<dbReference type="PANTHER" id="PTHR42756:SF1">
    <property type="entry name" value="TRANSCRIPTIONAL REPRESSOR OF EMRAB OPERON"/>
    <property type="match status" value="1"/>
</dbReference>
<dbReference type="PROSITE" id="PS01117">
    <property type="entry name" value="HTH_MARR_1"/>
    <property type="match status" value="1"/>
</dbReference>
<reference evidence="5" key="2">
    <citation type="journal article" date="2014" name="ISME J.">
        <title>Microbial stratification in low pH oxic and suboxic macroscopic growths along an acid mine drainage.</title>
        <authorList>
            <person name="Mendez-Garcia C."/>
            <person name="Mesa V."/>
            <person name="Sprenger R.R."/>
            <person name="Richter M."/>
            <person name="Diez M.S."/>
            <person name="Solano J."/>
            <person name="Bargiela R."/>
            <person name="Golyshina O.V."/>
            <person name="Manteca A."/>
            <person name="Ramos J.L."/>
            <person name="Gallego J.R."/>
            <person name="Llorente I."/>
            <person name="Martins Dos Santos V.A."/>
            <person name="Jensen O.N."/>
            <person name="Pelaez A.I."/>
            <person name="Sanchez J."/>
            <person name="Ferrer M."/>
        </authorList>
    </citation>
    <scope>NUCLEOTIDE SEQUENCE</scope>
</reference>
<evidence type="ECO:0000256" key="2">
    <source>
        <dbReference type="ARBA" id="ARBA00023125"/>
    </source>
</evidence>
<dbReference type="InterPro" id="IPR023187">
    <property type="entry name" value="Tscrpt_reg_MarR-type_CS"/>
</dbReference>
<protein>
    <submittedName>
        <fullName evidence="5">Bacterial regulatory protein, MarR</fullName>
    </submittedName>
</protein>
<organism evidence="5">
    <name type="scientific">mine drainage metagenome</name>
    <dbReference type="NCBI Taxonomy" id="410659"/>
    <lineage>
        <taxon>unclassified sequences</taxon>
        <taxon>metagenomes</taxon>
        <taxon>ecological metagenomes</taxon>
    </lineage>
</organism>
<evidence type="ECO:0000256" key="3">
    <source>
        <dbReference type="ARBA" id="ARBA00023163"/>
    </source>
</evidence>
<reference evidence="5" key="1">
    <citation type="submission" date="2013-08" db="EMBL/GenBank/DDBJ databases">
        <authorList>
            <person name="Mendez C."/>
            <person name="Richter M."/>
            <person name="Ferrer M."/>
            <person name="Sanchez J."/>
        </authorList>
    </citation>
    <scope>NUCLEOTIDE SEQUENCE</scope>
</reference>
<name>T0YLU1_9ZZZZ</name>
<accession>T0YLU1</accession>
<proteinExistence type="predicted"/>
<evidence type="ECO:0000256" key="1">
    <source>
        <dbReference type="ARBA" id="ARBA00023015"/>
    </source>
</evidence>
<dbReference type="PROSITE" id="PS50995">
    <property type="entry name" value="HTH_MARR_2"/>
    <property type="match status" value="1"/>
</dbReference>
<dbReference type="AlphaFoldDB" id="T0YLU1"/>
<sequence>MGREGSRLRLGDLTIMAVSTRVFSPLSDEDRRFWEALRGTSRGLGRLLQQDLRRVRLTAPQYWVLHCLKLHHQVHSGKLSRWLDVTLPTVSGVVDHLEKLGYVNRSPSPSDRRRILLTLTPKGNRLLRQLERNQERFGKNLAQLLPGRERAVVTQALIRLSEHLTPEHGPCTDCGQLAASS</sequence>
<keyword evidence="1" id="KW-0805">Transcription regulation</keyword>
<feature type="domain" description="HTH marR-type" evidence="4">
    <location>
        <begin position="30"/>
        <end position="162"/>
    </location>
</feature>
<keyword evidence="2" id="KW-0238">DNA-binding</keyword>
<dbReference type="Pfam" id="PF01047">
    <property type="entry name" value="MarR"/>
    <property type="match status" value="1"/>
</dbReference>
<keyword evidence="3" id="KW-0804">Transcription</keyword>
<dbReference type="GO" id="GO:0003700">
    <property type="term" value="F:DNA-binding transcription factor activity"/>
    <property type="evidence" value="ECO:0007669"/>
    <property type="project" value="InterPro"/>
</dbReference>
<evidence type="ECO:0000259" key="4">
    <source>
        <dbReference type="PROSITE" id="PS50995"/>
    </source>
</evidence>
<dbReference type="InterPro" id="IPR036388">
    <property type="entry name" value="WH-like_DNA-bd_sf"/>
</dbReference>
<dbReference type="PRINTS" id="PR00598">
    <property type="entry name" value="HTHMARR"/>
</dbReference>
<dbReference type="InterPro" id="IPR000835">
    <property type="entry name" value="HTH_MarR-typ"/>
</dbReference>